<feature type="domain" description="Type II secretion system protein GspF" evidence="13">
    <location>
        <begin position="264"/>
        <end position="383"/>
    </location>
</feature>
<organism evidence="14 15">
    <name type="scientific">Candidatus Nitrobium versatile</name>
    <dbReference type="NCBI Taxonomy" id="2884831"/>
    <lineage>
        <taxon>Bacteria</taxon>
        <taxon>Pseudomonadati</taxon>
        <taxon>Nitrospirota</taxon>
        <taxon>Nitrospiria</taxon>
        <taxon>Nitrospirales</taxon>
        <taxon>Nitrospiraceae</taxon>
        <taxon>Candidatus Nitrobium</taxon>
    </lineage>
</organism>
<dbReference type="InterPro" id="IPR001992">
    <property type="entry name" value="T2SS_GspF/T4SS_PilC_CS"/>
</dbReference>
<comment type="subcellular location">
    <subcellularLocation>
        <location evidence="2">Cell inner membrane</location>
        <topology evidence="2">Multi-pass membrane protein</topology>
    </subcellularLocation>
    <subcellularLocation>
        <location evidence="11">Cell membrane</location>
        <topology evidence="11">Multi-pass membrane protein</topology>
    </subcellularLocation>
</comment>
<dbReference type="PANTHER" id="PTHR30012:SF0">
    <property type="entry name" value="TYPE II SECRETION SYSTEM PROTEIN F-RELATED"/>
    <property type="match status" value="1"/>
</dbReference>
<keyword evidence="5" id="KW-1003">Cell membrane</keyword>
<dbReference type="Gene3D" id="1.20.81.30">
    <property type="entry name" value="Type II secretion system (T2SS), domain F"/>
    <property type="match status" value="2"/>
</dbReference>
<evidence type="ECO:0000256" key="7">
    <source>
        <dbReference type="ARBA" id="ARBA00022692"/>
    </source>
</evidence>
<evidence type="ECO:0000256" key="5">
    <source>
        <dbReference type="ARBA" id="ARBA00022475"/>
    </source>
</evidence>
<evidence type="ECO:0000256" key="9">
    <source>
        <dbReference type="ARBA" id="ARBA00023136"/>
    </source>
</evidence>
<evidence type="ECO:0000256" key="1">
    <source>
        <dbReference type="ARBA" id="ARBA00002684"/>
    </source>
</evidence>
<protein>
    <recommendedName>
        <fullName evidence="10">General secretion pathway protein F</fullName>
    </recommendedName>
</protein>
<feature type="transmembrane region" description="Helical" evidence="12">
    <location>
        <begin position="163"/>
        <end position="187"/>
    </location>
</feature>
<dbReference type="Proteomes" id="UP000705867">
    <property type="component" value="Unassembled WGS sequence"/>
</dbReference>
<dbReference type="FunFam" id="1.20.81.30:FF:000001">
    <property type="entry name" value="Type II secretion system protein F"/>
    <property type="match status" value="1"/>
</dbReference>
<keyword evidence="4 11" id="KW-0813">Transport</keyword>
<evidence type="ECO:0000313" key="15">
    <source>
        <dbReference type="Proteomes" id="UP000705867"/>
    </source>
</evidence>
<reference evidence="14" key="1">
    <citation type="journal article" date="2021" name="bioRxiv">
        <title>Unraveling nitrogen, sulfur and carbon metabolic pathways and microbial community transcriptional responses to substrate deprivation and toxicity stresses in a bioreactor mimicking anoxic brackish coastal sediment conditions.</title>
        <authorList>
            <person name="Martins P.D."/>
            <person name="Echeveste M.J."/>
            <person name="Arshad A."/>
            <person name="Kurth J."/>
            <person name="Ouboter H."/>
            <person name="Jetten M.S.M."/>
            <person name="Welte C.U."/>
        </authorList>
    </citation>
    <scope>NUCLEOTIDE SEQUENCE</scope>
    <source>
        <strain evidence="14">MAG_39</strain>
    </source>
</reference>
<sequence>MPIFHYKGYKKDGSPVAGTIEADGLQDALSGIREREIFTKEVREHTSRGRRWLPSGDHDAALLPPLTRQLSTLLVSGVPLMEALRSLSEEHKGFWKGLLVDIRERVSGGASLSRALEGYRSIFPGFYITLVAAGEQSGTLDKVLDRLADFLEKQSSVRSKVRIALIYPAFMAGVGFAVLSFLFAFVIPKIVRIFESSKSALPFVTQILIFLSNLLVHYWWVLAVAALAFAAGVREIRRKRRDLIDAAKLRLPGNLVQSLYYARFARTLGFLLEGGLPMLRALELSAKSVGNAVLEGRISGAAKRVAEGARLSSSLEGFPPVLLQLIATGEKGGRLIEVLGKAADSYEEEFGRKVQQALSLLEPAMILLMGLAVGFIVLAVLLPLFQLNQLVK</sequence>
<keyword evidence="7 11" id="KW-0812">Transmembrane</keyword>
<evidence type="ECO:0000256" key="3">
    <source>
        <dbReference type="ARBA" id="ARBA00005745"/>
    </source>
</evidence>
<dbReference type="PRINTS" id="PR00812">
    <property type="entry name" value="BCTERIALGSPF"/>
</dbReference>
<evidence type="ECO:0000256" key="11">
    <source>
        <dbReference type="RuleBase" id="RU003923"/>
    </source>
</evidence>
<dbReference type="InterPro" id="IPR003004">
    <property type="entry name" value="GspF/PilC"/>
</dbReference>
<gene>
    <name evidence="14" type="ORF">K8I29_00155</name>
</gene>
<comment type="similarity">
    <text evidence="3 11">Belongs to the GSP F family.</text>
</comment>
<dbReference type="PROSITE" id="PS00874">
    <property type="entry name" value="T2SP_F"/>
    <property type="match status" value="1"/>
</dbReference>
<dbReference type="GO" id="GO:0005886">
    <property type="term" value="C:plasma membrane"/>
    <property type="evidence" value="ECO:0007669"/>
    <property type="project" value="UniProtKB-SubCell"/>
</dbReference>
<dbReference type="Pfam" id="PF00482">
    <property type="entry name" value="T2SSF"/>
    <property type="match status" value="2"/>
</dbReference>
<name>A0A953J8Q5_9BACT</name>
<evidence type="ECO:0000256" key="4">
    <source>
        <dbReference type="ARBA" id="ARBA00022448"/>
    </source>
</evidence>
<dbReference type="AlphaFoldDB" id="A0A953J8Q5"/>
<dbReference type="InterPro" id="IPR018076">
    <property type="entry name" value="T2SS_GspF_dom"/>
</dbReference>
<dbReference type="InterPro" id="IPR042094">
    <property type="entry name" value="T2SS_GspF_sf"/>
</dbReference>
<comment type="caution">
    <text evidence="14">The sequence shown here is derived from an EMBL/GenBank/DDBJ whole genome shotgun (WGS) entry which is preliminary data.</text>
</comment>
<dbReference type="EMBL" id="JAIOIV010000003">
    <property type="protein sequence ID" value="MBZ0154610.1"/>
    <property type="molecule type" value="Genomic_DNA"/>
</dbReference>
<comment type="function">
    <text evidence="1">Component of the type II secretion system inner membrane complex required for the energy-dependent secretion of extracellular factors such as proteases and toxins from the periplasm.</text>
</comment>
<feature type="transmembrane region" description="Helical" evidence="12">
    <location>
        <begin position="360"/>
        <end position="385"/>
    </location>
</feature>
<keyword evidence="8 12" id="KW-1133">Transmembrane helix</keyword>
<evidence type="ECO:0000256" key="10">
    <source>
        <dbReference type="ARBA" id="ARBA00030750"/>
    </source>
</evidence>
<dbReference type="PANTHER" id="PTHR30012">
    <property type="entry name" value="GENERAL SECRETION PATHWAY PROTEIN"/>
    <property type="match status" value="1"/>
</dbReference>
<evidence type="ECO:0000256" key="6">
    <source>
        <dbReference type="ARBA" id="ARBA00022519"/>
    </source>
</evidence>
<evidence type="ECO:0000259" key="13">
    <source>
        <dbReference type="Pfam" id="PF00482"/>
    </source>
</evidence>
<keyword evidence="6" id="KW-0997">Cell inner membrane</keyword>
<dbReference type="GO" id="GO:0015628">
    <property type="term" value="P:protein secretion by the type II secretion system"/>
    <property type="evidence" value="ECO:0007669"/>
    <property type="project" value="TreeGrafter"/>
</dbReference>
<evidence type="ECO:0000313" key="14">
    <source>
        <dbReference type="EMBL" id="MBZ0154610.1"/>
    </source>
</evidence>
<proteinExistence type="inferred from homology"/>
<feature type="transmembrane region" description="Helical" evidence="12">
    <location>
        <begin position="207"/>
        <end position="231"/>
    </location>
</feature>
<evidence type="ECO:0000256" key="12">
    <source>
        <dbReference type="SAM" id="Phobius"/>
    </source>
</evidence>
<evidence type="ECO:0000256" key="2">
    <source>
        <dbReference type="ARBA" id="ARBA00004429"/>
    </source>
</evidence>
<accession>A0A953J8Q5</accession>
<reference evidence="14" key="2">
    <citation type="submission" date="2021-08" db="EMBL/GenBank/DDBJ databases">
        <authorList>
            <person name="Dalcin Martins P."/>
        </authorList>
    </citation>
    <scope>NUCLEOTIDE SEQUENCE</scope>
    <source>
        <strain evidence="14">MAG_39</strain>
    </source>
</reference>
<keyword evidence="9 12" id="KW-0472">Membrane</keyword>
<feature type="domain" description="Type II secretion system protein GspF" evidence="13">
    <location>
        <begin position="67"/>
        <end position="188"/>
    </location>
</feature>
<evidence type="ECO:0000256" key="8">
    <source>
        <dbReference type="ARBA" id="ARBA00022989"/>
    </source>
</evidence>